<gene>
    <name evidence="1" type="ORF">MRB53_014250</name>
</gene>
<proteinExistence type="predicted"/>
<protein>
    <submittedName>
        <fullName evidence="1">Uncharacterized protein</fullName>
    </submittedName>
</protein>
<name>A0ACC2KAB4_PERAE</name>
<organism evidence="1 2">
    <name type="scientific">Persea americana</name>
    <name type="common">Avocado</name>
    <dbReference type="NCBI Taxonomy" id="3435"/>
    <lineage>
        <taxon>Eukaryota</taxon>
        <taxon>Viridiplantae</taxon>
        <taxon>Streptophyta</taxon>
        <taxon>Embryophyta</taxon>
        <taxon>Tracheophyta</taxon>
        <taxon>Spermatophyta</taxon>
        <taxon>Magnoliopsida</taxon>
        <taxon>Magnoliidae</taxon>
        <taxon>Laurales</taxon>
        <taxon>Lauraceae</taxon>
        <taxon>Persea</taxon>
    </lineage>
</organism>
<evidence type="ECO:0000313" key="2">
    <source>
        <dbReference type="Proteomes" id="UP001234297"/>
    </source>
</evidence>
<sequence length="75" mass="7764">MQGRCLHAREVLRDAMVMQGGKRLLTVNGMSSARGGRSGRDDGLCAAGGGGAVYAWRKKGRQSVGVVCDGRVSAA</sequence>
<dbReference type="Proteomes" id="UP001234297">
    <property type="component" value="Chromosome 4"/>
</dbReference>
<reference evidence="1 2" key="1">
    <citation type="journal article" date="2022" name="Hortic Res">
        <title>A haplotype resolved chromosomal level avocado genome allows analysis of novel avocado genes.</title>
        <authorList>
            <person name="Nath O."/>
            <person name="Fletcher S.J."/>
            <person name="Hayward A."/>
            <person name="Shaw L.M."/>
            <person name="Masouleh A.K."/>
            <person name="Furtado A."/>
            <person name="Henry R.J."/>
            <person name="Mitter N."/>
        </authorList>
    </citation>
    <scope>NUCLEOTIDE SEQUENCE [LARGE SCALE GENOMIC DNA]</scope>
    <source>
        <strain evidence="2">cv. Hass</strain>
    </source>
</reference>
<comment type="caution">
    <text evidence="1">The sequence shown here is derived from an EMBL/GenBank/DDBJ whole genome shotgun (WGS) entry which is preliminary data.</text>
</comment>
<accession>A0ACC2KAB4</accession>
<keyword evidence="2" id="KW-1185">Reference proteome</keyword>
<dbReference type="EMBL" id="CM056812">
    <property type="protein sequence ID" value="KAJ8618064.1"/>
    <property type="molecule type" value="Genomic_DNA"/>
</dbReference>
<evidence type="ECO:0000313" key="1">
    <source>
        <dbReference type="EMBL" id="KAJ8618064.1"/>
    </source>
</evidence>